<dbReference type="InterPro" id="IPR013785">
    <property type="entry name" value="Aldolase_TIM"/>
</dbReference>
<sequence>MPLIQKIREHRLVPLFYHDDITVCKKVLDTVIKCGLPILEFTNRGPKAMGNFKQLVIHLGNDTGFSLGVGSVKTNEEAKMFIDLGASFIVSPFLDKSIAKVCVKNNIPWIPGCGTLTEMMIAEKLGAEVLKLFPGGVFGSKFISSVLAPFPWLKIMPTGGVTADLDNISEWFHAGAYCLGMGSKLISKEYFKDNDFGGLEKHILQVMKKIEMARKNG</sequence>
<keyword evidence="4" id="KW-0456">Lyase</keyword>
<dbReference type="PANTHER" id="PTHR30246">
    <property type="entry name" value="2-KETO-3-DEOXY-6-PHOSPHOGLUCONATE ALDOLASE"/>
    <property type="match status" value="1"/>
</dbReference>
<dbReference type="CDD" id="cd00452">
    <property type="entry name" value="KDPG_aldolase"/>
    <property type="match status" value="1"/>
</dbReference>
<dbReference type="AlphaFoldDB" id="A0A382MPH8"/>
<organism evidence="6">
    <name type="scientific">marine metagenome</name>
    <dbReference type="NCBI Taxonomy" id="408172"/>
    <lineage>
        <taxon>unclassified sequences</taxon>
        <taxon>metagenomes</taxon>
        <taxon>ecological metagenomes</taxon>
    </lineage>
</organism>
<dbReference type="EMBL" id="UINC01094889">
    <property type="protein sequence ID" value="SVC50510.1"/>
    <property type="molecule type" value="Genomic_DNA"/>
</dbReference>
<dbReference type="PANTHER" id="PTHR30246:SF1">
    <property type="entry name" value="2-DEHYDRO-3-DEOXY-6-PHOSPHOGALACTONATE ALDOLASE-RELATED"/>
    <property type="match status" value="1"/>
</dbReference>
<gene>
    <name evidence="6" type="ORF">METZ01_LOCUS303364</name>
</gene>
<evidence type="ECO:0000313" key="6">
    <source>
        <dbReference type="EMBL" id="SVC50510.1"/>
    </source>
</evidence>
<comment type="pathway">
    <text evidence="1">Carbohydrate acid metabolism.</text>
</comment>
<dbReference type="GO" id="GO:0016829">
    <property type="term" value="F:lyase activity"/>
    <property type="evidence" value="ECO:0007669"/>
    <property type="project" value="UniProtKB-KW"/>
</dbReference>
<dbReference type="Pfam" id="PF01081">
    <property type="entry name" value="Aldolase"/>
    <property type="match status" value="1"/>
</dbReference>
<keyword evidence="5" id="KW-0119">Carbohydrate metabolism</keyword>
<reference evidence="6" key="1">
    <citation type="submission" date="2018-05" db="EMBL/GenBank/DDBJ databases">
        <authorList>
            <person name="Lanie J.A."/>
            <person name="Ng W.-L."/>
            <person name="Kazmierczak K.M."/>
            <person name="Andrzejewski T.M."/>
            <person name="Davidsen T.M."/>
            <person name="Wayne K.J."/>
            <person name="Tettelin H."/>
            <person name="Glass J.I."/>
            <person name="Rusch D."/>
            <person name="Podicherti R."/>
            <person name="Tsui H.-C.T."/>
            <person name="Winkler M.E."/>
        </authorList>
    </citation>
    <scope>NUCLEOTIDE SEQUENCE</scope>
</reference>
<protein>
    <recommendedName>
        <fullName evidence="7">Bifunctional 4-hydroxy-2-oxoglutarate aldolase/2-dehydro-3-deoxy-phosphogluconate aldolase</fullName>
    </recommendedName>
</protein>
<dbReference type="InterPro" id="IPR000887">
    <property type="entry name" value="Aldlse_KDPG_KHG"/>
</dbReference>
<evidence type="ECO:0008006" key="7">
    <source>
        <dbReference type="Google" id="ProtNLM"/>
    </source>
</evidence>
<name>A0A382MPH8_9ZZZZ</name>
<evidence type="ECO:0000256" key="2">
    <source>
        <dbReference type="ARBA" id="ARBA00006906"/>
    </source>
</evidence>
<comment type="subunit">
    <text evidence="3">Homotrimer.</text>
</comment>
<dbReference type="SUPFAM" id="SSF51569">
    <property type="entry name" value="Aldolase"/>
    <property type="match status" value="1"/>
</dbReference>
<evidence type="ECO:0000256" key="1">
    <source>
        <dbReference type="ARBA" id="ARBA00004761"/>
    </source>
</evidence>
<evidence type="ECO:0000256" key="3">
    <source>
        <dbReference type="ARBA" id="ARBA00011233"/>
    </source>
</evidence>
<evidence type="ECO:0000256" key="5">
    <source>
        <dbReference type="ARBA" id="ARBA00023277"/>
    </source>
</evidence>
<accession>A0A382MPH8</accession>
<dbReference type="Gene3D" id="3.20.20.70">
    <property type="entry name" value="Aldolase class I"/>
    <property type="match status" value="1"/>
</dbReference>
<proteinExistence type="inferred from homology"/>
<comment type="similarity">
    <text evidence="2">Belongs to the KHG/KDPG aldolase family.</text>
</comment>
<evidence type="ECO:0000256" key="4">
    <source>
        <dbReference type="ARBA" id="ARBA00023239"/>
    </source>
</evidence>